<protein>
    <recommendedName>
        <fullName evidence="2">DUF6915 domain-containing protein</fullName>
    </recommendedName>
</protein>
<evidence type="ECO:0000256" key="1">
    <source>
        <dbReference type="SAM" id="MobiDB-lite"/>
    </source>
</evidence>
<sequence length="142" mass="15661">MAHCDYHALSSVRKWGGTVDDYLPLHQWFDQSKAILADPRHRALRHHAEGIFMLETIFGETLFNADGRTVPVRLIGEQHVREDLGAIPSFADWARLITPQAWMLRGHPLDGTEGVTIDMSPLGDPVASSPSPPAGATVRTTI</sequence>
<dbReference type="RefSeq" id="WP_099185500.1">
    <property type="nucleotide sequence ID" value="NZ_BEWI01000030.1"/>
</dbReference>
<evidence type="ECO:0000313" key="3">
    <source>
        <dbReference type="EMBL" id="GAY20460.1"/>
    </source>
</evidence>
<accession>A0A292ZC48</accession>
<gene>
    <name evidence="3" type="ORF">SFOMI_0984</name>
</gene>
<comment type="caution">
    <text evidence="3">The sequence shown here is derived from an EMBL/GenBank/DDBJ whole genome shotgun (WGS) entry which is preliminary data.</text>
</comment>
<reference evidence="3 4" key="1">
    <citation type="journal article" date="2013" name="Biodegradation">
        <title>Occurrence of 4-tert-butylphenol (4-t-BP) biodegradation in an aquatic sample caused by the presence of Spirodela polyrrhiza and isolation of a 4-t-BP-utilizing bacterium.</title>
        <authorList>
            <person name="Ogata Y."/>
            <person name="Toyama T."/>
            <person name="Yu N."/>
            <person name="Wang X."/>
            <person name="Sei K."/>
            <person name="Ike M."/>
        </authorList>
    </citation>
    <scope>NUCLEOTIDE SEQUENCE [LARGE SCALE GENOMIC DNA]</scope>
    <source>
        <strain evidence="3 4">OMI</strain>
    </source>
</reference>
<proteinExistence type="predicted"/>
<dbReference type="InterPro" id="IPR054061">
    <property type="entry name" value="DUF6915"/>
</dbReference>
<reference evidence="3 4" key="2">
    <citation type="journal article" date="2013" name="Environ. Sci. Technol.">
        <title>The 4-tert-butylphenol-utilizing bacterium Sphingobium fuliginis OMI can degrade bisphenols via phenolic ring hydroxylation and meta-cleavage pathway.</title>
        <authorList>
            <person name="Ogata Y."/>
            <person name="Goda S."/>
            <person name="Toyama T."/>
            <person name="Sei K."/>
            <person name="Ike M."/>
        </authorList>
    </citation>
    <scope>NUCLEOTIDE SEQUENCE [LARGE SCALE GENOMIC DNA]</scope>
    <source>
        <strain evidence="3 4">OMI</strain>
    </source>
</reference>
<evidence type="ECO:0000313" key="4">
    <source>
        <dbReference type="Proteomes" id="UP000221538"/>
    </source>
</evidence>
<evidence type="ECO:0000259" key="2">
    <source>
        <dbReference type="Pfam" id="PF21866"/>
    </source>
</evidence>
<dbReference type="AlphaFoldDB" id="A0A292ZC48"/>
<feature type="region of interest" description="Disordered" evidence="1">
    <location>
        <begin position="123"/>
        <end position="142"/>
    </location>
</feature>
<name>A0A292ZC48_SPHSA</name>
<dbReference type="EMBL" id="BEWI01000030">
    <property type="protein sequence ID" value="GAY20460.1"/>
    <property type="molecule type" value="Genomic_DNA"/>
</dbReference>
<dbReference type="Pfam" id="PF21866">
    <property type="entry name" value="DUF6915"/>
    <property type="match status" value="1"/>
</dbReference>
<dbReference type="Proteomes" id="UP000221538">
    <property type="component" value="Unassembled WGS sequence"/>
</dbReference>
<organism evidence="3 4">
    <name type="scientific">Sphingobium fuliginis (strain ATCC 27551)</name>
    <dbReference type="NCBI Taxonomy" id="336203"/>
    <lineage>
        <taxon>Bacteria</taxon>
        <taxon>Pseudomonadati</taxon>
        <taxon>Pseudomonadota</taxon>
        <taxon>Alphaproteobacteria</taxon>
        <taxon>Sphingomonadales</taxon>
        <taxon>Sphingomonadaceae</taxon>
        <taxon>Sphingobium</taxon>
    </lineage>
</organism>
<feature type="domain" description="DUF6915" evidence="2">
    <location>
        <begin position="2"/>
        <end position="103"/>
    </location>
</feature>